<organism evidence="1 2">
    <name type="scientific">Adhaeribacter terreus</name>
    <dbReference type="NCBI Taxonomy" id="529703"/>
    <lineage>
        <taxon>Bacteria</taxon>
        <taxon>Pseudomonadati</taxon>
        <taxon>Bacteroidota</taxon>
        <taxon>Cytophagia</taxon>
        <taxon>Cytophagales</taxon>
        <taxon>Hymenobacteraceae</taxon>
        <taxon>Adhaeribacter</taxon>
    </lineage>
</organism>
<proteinExistence type="predicted"/>
<dbReference type="Proteomes" id="UP001596161">
    <property type="component" value="Unassembled WGS sequence"/>
</dbReference>
<dbReference type="EMBL" id="JBHSKT010000009">
    <property type="protein sequence ID" value="MFC5271862.1"/>
    <property type="molecule type" value="Genomic_DNA"/>
</dbReference>
<dbReference type="InterPro" id="IPR026444">
    <property type="entry name" value="Secre_tail"/>
</dbReference>
<evidence type="ECO:0000313" key="2">
    <source>
        <dbReference type="Proteomes" id="UP001596161"/>
    </source>
</evidence>
<dbReference type="RefSeq" id="WP_378018219.1">
    <property type="nucleotide sequence ID" value="NZ_JBHSKT010000009.1"/>
</dbReference>
<sequence>MKNITAIFLLVGIFSFITHWSQATHIYGGEISYEAVSPGVFLAIYKSYYEPVGGIVPASDVTFNLRSPGCNVGFPLTANRQTNNVIYINGGSNASCSGNRQFGVATYTATFALSLAQFQCAEWILSVKECAKSEVANIEPSQNACLYLEATLTAFTGSLQASSPEFLPPSSLVFNVNAPATYNNQAVQNNTREDSIAYTLKPAKNDLNVLLNYSANTTFTQPLPTSSGVTLHPNTGMMTFTPNVYHSNAVTPNAYTVVVEAAAYRKVNGITRKVSASQRNLPIFIVNNPANANPELINVTANGQPVQANEVVPIQSGNVLNFQFSTADANAGDQLTLVLPDLQFPGFPPNTFNSLILNNRPDGILVFTTIPVATDQIFYFPVMVMDNACPTRGVTTQVYGVKLLASPLGMNAEAHFNPGFKAYPNPFTNAVRFKFELRGKAESIVICNVLGHQIDEILLDQAASGEQNIAWQNAEKYPAGMYVAKLISSDKTIQTLKFTKR</sequence>
<keyword evidence="2" id="KW-1185">Reference proteome</keyword>
<accession>A0ABW0EBW9</accession>
<reference evidence="2" key="1">
    <citation type="journal article" date="2019" name="Int. J. Syst. Evol. Microbiol.">
        <title>The Global Catalogue of Microorganisms (GCM) 10K type strain sequencing project: providing services to taxonomists for standard genome sequencing and annotation.</title>
        <authorList>
            <consortium name="The Broad Institute Genomics Platform"/>
            <consortium name="The Broad Institute Genome Sequencing Center for Infectious Disease"/>
            <person name="Wu L."/>
            <person name="Ma J."/>
        </authorList>
    </citation>
    <scope>NUCLEOTIDE SEQUENCE [LARGE SCALE GENOMIC DNA]</scope>
    <source>
        <strain evidence="2">KACC 12602</strain>
    </source>
</reference>
<protein>
    <submittedName>
        <fullName evidence="1">T9SS type A sorting domain-containing protein</fullName>
    </submittedName>
</protein>
<gene>
    <name evidence="1" type="ORF">ACFPIB_14685</name>
</gene>
<name>A0ABW0EBW9_9BACT</name>
<evidence type="ECO:0000313" key="1">
    <source>
        <dbReference type="EMBL" id="MFC5271862.1"/>
    </source>
</evidence>
<dbReference type="NCBIfam" id="TIGR04183">
    <property type="entry name" value="Por_Secre_tail"/>
    <property type="match status" value="1"/>
</dbReference>
<comment type="caution">
    <text evidence="1">The sequence shown here is derived from an EMBL/GenBank/DDBJ whole genome shotgun (WGS) entry which is preliminary data.</text>
</comment>